<organism evidence="3 4">
    <name type="scientific">Lelliottia amnigena</name>
    <name type="common">Enterobacter amnigenus</name>
    <dbReference type="NCBI Taxonomy" id="61646"/>
    <lineage>
        <taxon>Bacteria</taxon>
        <taxon>Pseudomonadati</taxon>
        <taxon>Pseudomonadota</taxon>
        <taxon>Gammaproteobacteria</taxon>
        <taxon>Enterobacterales</taxon>
        <taxon>Enterobacteriaceae</taxon>
        <taxon>Lelliottia</taxon>
    </lineage>
</organism>
<reference evidence="3 4" key="1">
    <citation type="submission" date="2023-10" db="EMBL/GenBank/DDBJ databases">
        <title>Wastewater isolates of ESBL- and carbapenemase-producing Gram-negative bacteria from New Zealand.</title>
        <authorList>
            <person name="Straub C."/>
            <person name="Weaver L."/>
            <person name="Cornelius A."/>
            <person name="Mcgill E."/>
            <person name="Dyet K."/>
            <person name="White L."/>
            <person name="Pattis I."/>
        </authorList>
    </citation>
    <scope>NUCLEOTIDE SEQUENCE [LARGE SCALE GENOMIC DNA]</scope>
    <source>
        <strain evidence="3 4">ESBL35</strain>
    </source>
</reference>
<evidence type="ECO:0000256" key="1">
    <source>
        <dbReference type="SAM" id="MobiDB-lite"/>
    </source>
</evidence>
<proteinExistence type="predicted"/>
<name>A0ABU7U8I4_LELAM</name>
<keyword evidence="4" id="KW-1185">Reference proteome</keyword>
<gene>
    <name evidence="3" type="ORF">V4839_06975</name>
</gene>
<feature type="region of interest" description="Disordered" evidence="1">
    <location>
        <begin position="1"/>
        <end position="29"/>
    </location>
</feature>
<accession>A0ABU7U8I4</accession>
<dbReference type="InterPro" id="IPR057271">
    <property type="entry name" value="YagK_YfjJ_C"/>
</dbReference>
<dbReference type="Pfam" id="PF11726">
    <property type="entry name" value="YagK_YfjJ_C"/>
    <property type="match status" value="1"/>
</dbReference>
<dbReference type="RefSeq" id="WP_331389068.1">
    <property type="nucleotide sequence ID" value="NZ_JAZKLB010000001.1"/>
</dbReference>
<feature type="domain" description="YagK/YfjJ C-terminal" evidence="2">
    <location>
        <begin position="81"/>
        <end position="234"/>
    </location>
</feature>
<dbReference type="Proteomes" id="UP001335910">
    <property type="component" value="Unassembled WGS sequence"/>
</dbReference>
<evidence type="ECO:0000313" key="3">
    <source>
        <dbReference type="EMBL" id="MEE9683228.1"/>
    </source>
</evidence>
<sequence length="251" mass="28676">MLQQTQAELTHQPEQPQHPQSVQPQTTPCKTVTHDHGRYPVIVGDTFIHNGYAYPVNTTKESGVRLDILTPIAAELDAMLSVYSRVYLTRFDLRLPAGTPLETSNEWMRQLFKKLRERLKSKSRRPQGLADPILNFAYGWVREKERAKHVHYHCWLALPHRQVKRLGTPTTGIAGVITEIWMNLSGGEATLVELPKSSDKFTNHYVIERGKPETLEGPLYWLSYLAKERGKYPTGKGDKVHSTSQLRNKKP</sequence>
<feature type="compositionally biased region" description="Polar residues" evidence="1">
    <location>
        <begin position="242"/>
        <end position="251"/>
    </location>
</feature>
<comment type="caution">
    <text evidence="3">The sequence shown here is derived from an EMBL/GenBank/DDBJ whole genome shotgun (WGS) entry which is preliminary data.</text>
</comment>
<evidence type="ECO:0000313" key="4">
    <source>
        <dbReference type="Proteomes" id="UP001335910"/>
    </source>
</evidence>
<dbReference type="EMBL" id="JAZKLI010000001">
    <property type="protein sequence ID" value="MEE9683228.1"/>
    <property type="molecule type" value="Genomic_DNA"/>
</dbReference>
<feature type="compositionally biased region" description="Basic and acidic residues" evidence="1">
    <location>
        <begin position="231"/>
        <end position="241"/>
    </location>
</feature>
<feature type="region of interest" description="Disordered" evidence="1">
    <location>
        <begin position="231"/>
        <end position="251"/>
    </location>
</feature>
<protein>
    <submittedName>
        <fullName evidence="3">Inovirus-type Gp2 protein</fullName>
    </submittedName>
</protein>
<evidence type="ECO:0000259" key="2">
    <source>
        <dbReference type="Pfam" id="PF11726"/>
    </source>
</evidence>